<dbReference type="AlphaFoldDB" id="A0A9N7VI92"/>
<name>A0A9N7VI92_PLEPL</name>
<feature type="region of interest" description="Disordered" evidence="1">
    <location>
        <begin position="1"/>
        <end position="45"/>
    </location>
</feature>
<dbReference type="EMBL" id="CADEAL010004036">
    <property type="protein sequence ID" value="CAB1449994.1"/>
    <property type="molecule type" value="Genomic_DNA"/>
</dbReference>
<gene>
    <name evidence="2" type="ORF">PLEPLA_LOCUS37680</name>
</gene>
<comment type="caution">
    <text evidence="2">The sequence shown here is derived from an EMBL/GenBank/DDBJ whole genome shotgun (WGS) entry which is preliminary data.</text>
</comment>
<proteinExistence type="predicted"/>
<evidence type="ECO:0000256" key="1">
    <source>
        <dbReference type="SAM" id="MobiDB-lite"/>
    </source>
</evidence>
<feature type="compositionally biased region" description="Basic residues" evidence="1">
    <location>
        <begin position="23"/>
        <end position="35"/>
    </location>
</feature>
<evidence type="ECO:0000313" key="3">
    <source>
        <dbReference type="Proteomes" id="UP001153269"/>
    </source>
</evidence>
<evidence type="ECO:0000313" key="2">
    <source>
        <dbReference type="EMBL" id="CAB1449994.1"/>
    </source>
</evidence>
<dbReference type="Proteomes" id="UP001153269">
    <property type="component" value="Unassembled WGS sequence"/>
</dbReference>
<accession>A0A9N7VI92</accession>
<reference evidence="2" key="1">
    <citation type="submission" date="2020-03" db="EMBL/GenBank/DDBJ databases">
        <authorList>
            <person name="Weist P."/>
        </authorList>
    </citation>
    <scope>NUCLEOTIDE SEQUENCE</scope>
</reference>
<protein>
    <submittedName>
        <fullName evidence="2">Uncharacterized protein</fullName>
    </submittedName>
</protein>
<keyword evidence="3" id="KW-1185">Reference proteome</keyword>
<sequence length="103" mass="11782">MTARRRTAYLPERYQREVGRRGNQNKRRPRRRIMGKKNSLNTGQSVTPFFLRPEFDACWVKQSAGGISPLAAPTESLPVSGHQLTLHLKGHYLFHLLGRLLSV</sequence>
<organism evidence="2 3">
    <name type="scientific">Pleuronectes platessa</name>
    <name type="common">European plaice</name>
    <dbReference type="NCBI Taxonomy" id="8262"/>
    <lineage>
        <taxon>Eukaryota</taxon>
        <taxon>Metazoa</taxon>
        <taxon>Chordata</taxon>
        <taxon>Craniata</taxon>
        <taxon>Vertebrata</taxon>
        <taxon>Euteleostomi</taxon>
        <taxon>Actinopterygii</taxon>
        <taxon>Neopterygii</taxon>
        <taxon>Teleostei</taxon>
        <taxon>Neoteleostei</taxon>
        <taxon>Acanthomorphata</taxon>
        <taxon>Carangaria</taxon>
        <taxon>Pleuronectiformes</taxon>
        <taxon>Pleuronectoidei</taxon>
        <taxon>Pleuronectidae</taxon>
        <taxon>Pleuronectes</taxon>
    </lineage>
</organism>